<dbReference type="Pfam" id="PF01877">
    <property type="entry name" value="RNA_binding"/>
    <property type="match status" value="1"/>
</dbReference>
<dbReference type="PANTHER" id="PTHR38816:SF1">
    <property type="entry name" value="EXOSOME SUBUNIT"/>
    <property type="match status" value="1"/>
</dbReference>
<name>A0A075G6L3_9ARCH</name>
<dbReference type="PANTHER" id="PTHR38816">
    <property type="entry name" value="EXOSOME SUBUNIT, DUF54 FAMILY-RELATED"/>
    <property type="match status" value="1"/>
</dbReference>
<dbReference type="Gene3D" id="3.30.1440.10">
    <property type="match status" value="1"/>
</dbReference>
<evidence type="ECO:0000313" key="1">
    <source>
        <dbReference type="EMBL" id="AIE99615.1"/>
    </source>
</evidence>
<dbReference type="AlphaFoldDB" id="A0A075G6L3"/>
<organism evidence="1">
    <name type="scientific">uncultured marine thaumarchaeote KM3_115_A11</name>
    <dbReference type="NCBI Taxonomy" id="1455988"/>
    <lineage>
        <taxon>Archaea</taxon>
        <taxon>Nitrososphaerota</taxon>
        <taxon>environmental samples</taxon>
    </lineage>
</organism>
<accession>A0A075G6L3</accession>
<dbReference type="InterPro" id="IPR022803">
    <property type="entry name" value="Ribosomal_uL5_dom_sf"/>
</dbReference>
<reference evidence="1" key="1">
    <citation type="journal article" date="2014" name="Genome Biol. Evol.">
        <title>Pangenome evidence for extensive interdomain horizontal transfer affecting lineage core and shell genes in uncultured planktonic thaumarchaeota and euryarchaeota.</title>
        <authorList>
            <person name="Deschamps P."/>
            <person name="Zivanovic Y."/>
            <person name="Moreira D."/>
            <person name="Rodriguez-Valera F."/>
            <person name="Lopez-Garcia P."/>
        </authorList>
    </citation>
    <scope>NUCLEOTIDE SEQUENCE</scope>
</reference>
<protein>
    <submittedName>
        <fullName evidence="1">Exosome subunit</fullName>
    </submittedName>
</protein>
<proteinExistence type="predicted"/>
<sequence>MVVKINLKIEIIVHATEDYQKMFDSLYDIFGIESGKITKKELLGHFGNPILILYVQMKNKRAEELIKKLLSSVSRDDVKDLLAGINERISDSILYLRFSKQNFVKKTLTFQEKDPVRITIFTPVYIKKNIVKAYRELLESNCNF</sequence>
<dbReference type="SUPFAM" id="SSF55282">
    <property type="entry name" value="RL5-like"/>
    <property type="match status" value="1"/>
</dbReference>
<dbReference type="InterPro" id="IPR002739">
    <property type="entry name" value="PAB1135-like"/>
</dbReference>
<dbReference type="EMBL" id="KF900567">
    <property type="protein sequence ID" value="AIE99615.1"/>
    <property type="molecule type" value="Genomic_DNA"/>
</dbReference>